<dbReference type="EC" id="2.4.1.182" evidence="1"/>
<dbReference type="InterPro" id="IPR003835">
    <property type="entry name" value="Glyco_trans_19"/>
</dbReference>
<keyword evidence="2" id="KW-0444">Lipid biosynthesis</keyword>
<reference evidence="8" key="1">
    <citation type="journal article" date="2014" name="Front. Microbiol.">
        <title>High frequency of phylogenetically diverse reductive dehalogenase-homologous genes in deep subseafloor sedimentary metagenomes.</title>
        <authorList>
            <person name="Kawai M."/>
            <person name="Futagami T."/>
            <person name="Toyoda A."/>
            <person name="Takaki Y."/>
            <person name="Nishi S."/>
            <person name="Hori S."/>
            <person name="Arai W."/>
            <person name="Tsubouchi T."/>
            <person name="Morono Y."/>
            <person name="Uchiyama I."/>
            <person name="Ito T."/>
            <person name="Fujiyama A."/>
            <person name="Inagaki F."/>
            <person name="Takami H."/>
        </authorList>
    </citation>
    <scope>NUCLEOTIDE SEQUENCE</scope>
    <source>
        <strain evidence="8">Expedition CK06-06</strain>
    </source>
</reference>
<evidence type="ECO:0000256" key="1">
    <source>
        <dbReference type="ARBA" id="ARBA00012687"/>
    </source>
</evidence>
<keyword evidence="6" id="KW-0443">Lipid metabolism</keyword>
<evidence type="ECO:0000313" key="8">
    <source>
        <dbReference type="EMBL" id="GAG76605.1"/>
    </source>
</evidence>
<evidence type="ECO:0000256" key="5">
    <source>
        <dbReference type="ARBA" id="ARBA00022679"/>
    </source>
</evidence>
<evidence type="ECO:0000256" key="2">
    <source>
        <dbReference type="ARBA" id="ARBA00022516"/>
    </source>
</evidence>
<feature type="non-terminal residue" evidence="8">
    <location>
        <position position="1"/>
    </location>
</feature>
<gene>
    <name evidence="8" type="ORF">S01H4_27400</name>
</gene>
<keyword evidence="4" id="KW-0328">Glycosyltransferase</keyword>
<accession>X1A3F6</accession>
<evidence type="ECO:0000256" key="4">
    <source>
        <dbReference type="ARBA" id="ARBA00022676"/>
    </source>
</evidence>
<dbReference type="SUPFAM" id="SSF53756">
    <property type="entry name" value="UDP-Glycosyltransferase/glycogen phosphorylase"/>
    <property type="match status" value="1"/>
</dbReference>
<dbReference type="GO" id="GO:0008915">
    <property type="term" value="F:lipid-A-disaccharide synthase activity"/>
    <property type="evidence" value="ECO:0007669"/>
    <property type="project" value="UniProtKB-EC"/>
</dbReference>
<sequence>ALRYADAAIVASGTATLEGAVWGVPMVVVYRVAPLSWWLGRRLVNLSHAGMVNILSGEEVVPEFLQERAQPGPIARAVLTYYQDSAHRETVLRKLAQLRQSLEASAGDQGASYLAARAILRAE</sequence>
<dbReference type="PANTHER" id="PTHR30372:SF4">
    <property type="entry name" value="LIPID-A-DISACCHARIDE SYNTHASE, MITOCHONDRIAL-RELATED"/>
    <property type="match status" value="1"/>
</dbReference>
<dbReference type="Pfam" id="PF02684">
    <property type="entry name" value="LpxB"/>
    <property type="match status" value="1"/>
</dbReference>
<dbReference type="GO" id="GO:0016020">
    <property type="term" value="C:membrane"/>
    <property type="evidence" value="ECO:0007669"/>
    <property type="project" value="GOC"/>
</dbReference>
<dbReference type="AlphaFoldDB" id="X1A3F6"/>
<evidence type="ECO:0000256" key="7">
    <source>
        <dbReference type="ARBA" id="ARBA00048975"/>
    </source>
</evidence>
<dbReference type="PANTHER" id="PTHR30372">
    <property type="entry name" value="LIPID-A-DISACCHARIDE SYNTHASE"/>
    <property type="match status" value="1"/>
</dbReference>
<organism evidence="8">
    <name type="scientific">marine sediment metagenome</name>
    <dbReference type="NCBI Taxonomy" id="412755"/>
    <lineage>
        <taxon>unclassified sequences</taxon>
        <taxon>metagenomes</taxon>
        <taxon>ecological metagenomes</taxon>
    </lineage>
</organism>
<keyword evidence="5" id="KW-0808">Transferase</keyword>
<dbReference type="GO" id="GO:0005543">
    <property type="term" value="F:phospholipid binding"/>
    <property type="evidence" value="ECO:0007669"/>
    <property type="project" value="TreeGrafter"/>
</dbReference>
<evidence type="ECO:0000256" key="6">
    <source>
        <dbReference type="ARBA" id="ARBA00023098"/>
    </source>
</evidence>
<comment type="catalytic activity">
    <reaction evidence="7">
        <text>a lipid X + a UDP-2-N,3-O-bis[(3R)-3-hydroxyacyl]-alpha-D-glucosamine = a lipid A disaccharide + UDP + H(+)</text>
        <dbReference type="Rhea" id="RHEA:67828"/>
        <dbReference type="ChEBI" id="CHEBI:15378"/>
        <dbReference type="ChEBI" id="CHEBI:58223"/>
        <dbReference type="ChEBI" id="CHEBI:137748"/>
        <dbReference type="ChEBI" id="CHEBI:176338"/>
        <dbReference type="ChEBI" id="CHEBI:176343"/>
        <dbReference type="EC" id="2.4.1.182"/>
    </reaction>
</comment>
<keyword evidence="3" id="KW-0441">Lipid A biosynthesis</keyword>
<name>X1A3F6_9ZZZZ</name>
<comment type="caution">
    <text evidence="8">The sequence shown here is derived from an EMBL/GenBank/DDBJ whole genome shotgun (WGS) entry which is preliminary data.</text>
</comment>
<evidence type="ECO:0000256" key="3">
    <source>
        <dbReference type="ARBA" id="ARBA00022556"/>
    </source>
</evidence>
<dbReference type="EMBL" id="BART01013387">
    <property type="protein sequence ID" value="GAG76605.1"/>
    <property type="molecule type" value="Genomic_DNA"/>
</dbReference>
<proteinExistence type="predicted"/>
<protein>
    <recommendedName>
        <fullName evidence="1">lipid-A-disaccharide synthase</fullName>
        <ecNumber evidence="1">2.4.1.182</ecNumber>
    </recommendedName>
</protein>
<dbReference type="GO" id="GO:0009245">
    <property type="term" value="P:lipid A biosynthetic process"/>
    <property type="evidence" value="ECO:0007669"/>
    <property type="project" value="UniProtKB-KW"/>
</dbReference>